<dbReference type="Proteomes" id="UP000182192">
    <property type="component" value="Unassembled WGS sequence"/>
</dbReference>
<gene>
    <name evidence="1" type="ORF">SAMN02910406_02561</name>
</gene>
<proteinExistence type="predicted"/>
<dbReference type="AlphaFoldDB" id="A0A1I1MRQ2"/>
<feature type="non-terminal residue" evidence="1">
    <location>
        <position position="50"/>
    </location>
</feature>
<evidence type="ECO:0000313" key="1">
    <source>
        <dbReference type="EMBL" id="SFC88039.1"/>
    </source>
</evidence>
<sequence>MYKFKKEKQISFTDFNQPLGLQMNPDNRWVKKAEMIPWETIEAEYARLFP</sequence>
<dbReference type="EMBL" id="FOKQ01000024">
    <property type="protein sequence ID" value="SFC88039.1"/>
    <property type="molecule type" value="Genomic_DNA"/>
</dbReference>
<evidence type="ECO:0000313" key="2">
    <source>
        <dbReference type="Proteomes" id="UP000182192"/>
    </source>
</evidence>
<organism evidence="1 2">
    <name type="scientific">Ruminococcus albus</name>
    <dbReference type="NCBI Taxonomy" id="1264"/>
    <lineage>
        <taxon>Bacteria</taxon>
        <taxon>Bacillati</taxon>
        <taxon>Bacillota</taxon>
        <taxon>Clostridia</taxon>
        <taxon>Eubacteriales</taxon>
        <taxon>Oscillospiraceae</taxon>
        <taxon>Ruminococcus</taxon>
    </lineage>
</organism>
<reference evidence="1 2" key="1">
    <citation type="submission" date="2016-10" db="EMBL/GenBank/DDBJ databases">
        <authorList>
            <person name="de Groot N.N."/>
        </authorList>
    </citation>
    <scope>NUCLEOTIDE SEQUENCE [LARGE SCALE GENOMIC DNA]</scope>
    <source>
        <strain evidence="1 2">AR67</strain>
    </source>
</reference>
<protein>
    <submittedName>
        <fullName evidence="1">Uncharacterized protein</fullName>
    </submittedName>
</protein>
<accession>A0A1I1MRQ2</accession>
<name>A0A1I1MRQ2_RUMAL</name>